<dbReference type="Proteomes" id="UP001223261">
    <property type="component" value="Chromosome"/>
</dbReference>
<dbReference type="GO" id="GO:0016787">
    <property type="term" value="F:hydrolase activity"/>
    <property type="evidence" value="ECO:0007669"/>
    <property type="project" value="UniProtKB-KW"/>
</dbReference>
<feature type="domain" description="Alpha/beta hydrolase fold-3" evidence="2">
    <location>
        <begin position="32"/>
        <end position="222"/>
    </location>
</feature>
<dbReference type="InterPro" id="IPR029058">
    <property type="entry name" value="AB_hydrolase_fold"/>
</dbReference>
<dbReference type="AlphaFoldDB" id="A0AAX3W361"/>
<evidence type="ECO:0000313" key="3">
    <source>
        <dbReference type="EMBL" id="WHI59604.1"/>
    </source>
</evidence>
<dbReference type="Gene3D" id="3.40.50.1820">
    <property type="entry name" value="alpha/beta hydrolase"/>
    <property type="match status" value="1"/>
</dbReference>
<protein>
    <submittedName>
        <fullName evidence="3">Alpha/beta hydrolase</fullName>
    </submittedName>
</protein>
<dbReference type="Pfam" id="PF07859">
    <property type="entry name" value="Abhydrolase_3"/>
    <property type="match status" value="1"/>
</dbReference>
<dbReference type="InterPro" id="IPR050300">
    <property type="entry name" value="GDXG_lipolytic_enzyme"/>
</dbReference>
<dbReference type="PANTHER" id="PTHR48081">
    <property type="entry name" value="AB HYDROLASE SUPERFAMILY PROTEIN C4A8.06C"/>
    <property type="match status" value="1"/>
</dbReference>
<keyword evidence="1 3" id="KW-0378">Hydrolase</keyword>
<sequence length="273" mass="31122">MSHIIETVKAQDGFLLNMKILSSKDSKALGSIVYYHGGGFLSGEPDDLPKEYLNILNQSFNIIIADYRLAPEVDLNCIIQDAFEAYDFAHNYYKDLPIYVFGRSAGGYLAFQVAAHKETAGIIDFYGYARIHVPQFLKSHAQYKKLTESITPDLINSMIHSKPITSIPIQERYILYLYARGNGNWFKYLGVEHSTDSKFNLQPNQLKKLPPTFIVHGKHDPDVPSSESNFVEQNIPVTEKVIVQTEEHDFDRTPTSYTESIYEQAVEFLKNIK</sequence>
<proteinExistence type="predicted"/>
<dbReference type="InterPro" id="IPR013094">
    <property type="entry name" value="AB_hydrolase_3"/>
</dbReference>
<evidence type="ECO:0000313" key="4">
    <source>
        <dbReference type="Proteomes" id="UP001223261"/>
    </source>
</evidence>
<accession>A0AAX3W361</accession>
<evidence type="ECO:0000256" key="1">
    <source>
        <dbReference type="ARBA" id="ARBA00022801"/>
    </source>
</evidence>
<organism evidence="3 4">
    <name type="scientific">Mammaliicoccus lentus</name>
    <name type="common">Staphylococcus lentus</name>
    <dbReference type="NCBI Taxonomy" id="42858"/>
    <lineage>
        <taxon>Bacteria</taxon>
        <taxon>Bacillati</taxon>
        <taxon>Bacillota</taxon>
        <taxon>Bacilli</taxon>
        <taxon>Bacillales</taxon>
        <taxon>Staphylococcaceae</taxon>
        <taxon>Mammaliicoccus</taxon>
    </lineage>
</organism>
<name>A0AAX3W361_MAMLE</name>
<reference evidence="3" key="1">
    <citation type="journal article" date="2023" name="Antibiotics">
        <title>Prevalence and Molecular Characterization of Methicillin-Resistant Staphylococci (MRS) and Mammaliicocci (MRM) in Dromedary Camels from Algeria: First Detection of SCCmec-mecC Hybrid in Methicillin-Resistant Mammaliicoccus lentus.</title>
        <authorList>
            <person name="Belhout C."/>
            <person name="Boyen F."/>
            <person name="Vereecke N."/>
            <person name="Theuns S."/>
            <person name="Taibi N."/>
            <person name="Stegger M."/>
            <person name="de la Fe-Rodriguez P.Y."/>
            <person name="Bouayad L."/>
            <person name="Elgroud R."/>
            <person name="Butaye P."/>
        </authorList>
    </citation>
    <scope>NUCLEOTIDE SEQUENCE</scope>
    <source>
        <strain evidence="3">7048</strain>
    </source>
</reference>
<dbReference type="EMBL" id="CP118848">
    <property type="protein sequence ID" value="WHI59604.1"/>
    <property type="molecule type" value="Genomic_DNA"/>
</dbReference>
<dbReference type="SUPFAM" id="SSF53474">
    <property type="entry name" value="alpha/beta-Hydrolases"/>
    <property type="match status" value="1"/>
</dbReference>
<dbReference type="PANTHER" id="PTHR48081:SF3">
    <property type="entry name" value="ALPHA_BETA HYDROLASE FOLD-3 DOMAIN-CONTAINING PROTEIN"/>
    <property type="match status" value="1"/>
</dbReference>
<gene>
    <name evidence="3" type="ORF">PYH69_12940</name>
</gene>
<evidence type="ECO:0000259" key="2">
    <source>
        <dbReference type="Pfam" id="PF07859"/>
    </source>
</evidence>
<dbReference type="RefSeq" id="WP_282861965.1">
    <property type="nucleotide sequence ID" value="NZ_CP118848.1"/>
</dbReference>